<sequence length="475" mass="52529">MFGKVIGFASTLILARLLTPEDFGLIAAISIVLYFFDVFGNAATEQYVMQKRRLLSVDLQTAWTINLLLKCLIFVILVLLAPWIADLMRQPDITLGIAVSALVLPVIALKSPSLLQQKRHIRYEGLFWLALTEKLVAFGVVISTALVLRNYWAFILADLISSTAGVLLSYIWFGKRPHMTIIAWRKQLGFSSWMIARNIIGYLRSQIDTVFVSRHYPADTLGQYYLSRDLAMMPGHYLLAPAIEPVLSAFRETAKNDCYFLQQVASTILITLIFTLPIAFFMSAYGAEITALVLGSQWAIAGQLFSILIWLLVYWGAVYVLELVIIATEKLRSLFIFDLIALGSVLIALTLALELYGGVEALATSRVLAGFITTSSFIVFIFRQRVGLLLEIFAGGTLVAIASVISVEQSVVMVNYFNSFARLTGVSGLIAELLFGGLAFAIVYISLLIVIIIFAKNTRIGAQIHSVAGKLMKVL</sequence>
<comment type="caution">
    <text evidence="8">The sequence shown here is derived from an EMBL/GenBank/DDBJ whole genome shotgun (WGS) entry which is preliminary data.</text>
</comment>
<evidence type="ECO:0000313" key="9">
    <source>
        <dbReference type="Proteomes" id="UP001138768"/>
    </source>
</evidence>
<feature type="transmembrane region" description="Helical" evidence="7">
    <location>
        <begin position="427"/>
        <end position="455"/>
    </location>
</feature>
<feature type="transmembrane region" description="Helical" evidence="7">
    <location>
        <begin position="23"/>
        <end position="44"/>
    </location>
</feature>
<dbReference type="EMBL" id="NRRY01000003">
    <property type="protein sequence ID" value="MBK1617432.1"/>
    <property type="molecule type" value="Genomic_DNA"/>
</dbReference>
<accession>A0A9X1B3B9</accession>
<evidence type="ECO:0000256" key="5">
    <source>
        <dbReference type="ARBA" id="ARBA00022989"/>
    </source>
</evidence>
<feature type="transmembrane region" description="Helical" evidence="7">
    <location>
        <begin position="127"/>
        <end position="146"/>
    </location>
</feature>
<comment type="subcellular location">
    <subcellularLocation>
        <location evidence="1">Cell membrane</location>
        <topology evidence="1">Multi-pass membrane protein</topology>
    </subcellularLocation>
</comment>
<dbReference type="GO" id="GO:0005886">
    <property type="term" value="C:plasma membrane"/>
    <property type="evidence" value="ECO:0007669"/>
    <property type="project" value="UniProtKB-SubCell"/>
</dbReference>
<dbReference type="Proteomes" id="UP001138768">
    <property type="component" value="Unassembled WGS sequence"/>
</dbReference>
<evidence type="ECO:0008006" key="10">
    <source>
        <dbReference type="Google" id="ProtNLM"/>
    </source>
</evidence>
<feature type="transmembrane region" description="Helical" evidence="7">
    <location>
        <begin position="389"/>
        <end position="407"/>
    </location>
</feature>
<keyword evidence="3" id="KW-1003">Cell membrane</keyword>
<dbReference type="PANTHER" id="PTHR30250">
    <property type="entry name" value="PST FAMILY PREDICTED COLANIC ACID TRANSPORTER"/>
    <property type="match status" value="1"/>
</dbReference>
<organism evidence="8 9">
    <name type="scientific">Lamprobacter modestohalophilus</name>
    <dbReference type="NCBI Taxonomy" id="1064514"/>
    <lineage>
        <taxon>Bacteria</taxon>
        <taxon>Pseudomonadati</taxon>
        <taxon>Pseudomonadota</taxon>
        <taxon>Gammaproteobacteria</taxon>
        <taxon>Chromatiales</taxon>
        <taxon>Chromatiaceae</taxon>
        <taxon>Lamprobacter</taxon>
    </lineage>
</organism>
<keyword evidence="6 7" id="KW-0472">Membrane</keyword>
<comment type="similarity">
    <text evidence="2">Belongs to the polysaccharide synthase family.</text>
</comment>
<feature type="transmembrane region" description="Helical" evidence="7">
    <location>
        <begin position="307"/>
        <end position="327"/>
    </location>
</feature>
<feature type="transmembrane region" description="Helical" evidence="7">
    <location>
        <begin position="152"/>
        <end position="173"/>
    </location>
</feature>
<feature type="transmembrane region" description="Helical" evidence="7">
    <location>
        <begin position="334"/>
        <end position="357"/>
    </location>
</feature>
<evidence type="ECO:0000256" key="7">
    <source>
        <dbReference type="SAM" id="Phobius"/>
    </source>
</evidence>
<evidence type="ECO:0000256" key="2">
    <source>
        <dbReference type="ARBA" id="ARBA00007430"/>
    </source>
</evidence>
<feature type="transmembrane region" description="Helical" evidence="7">
    <location>
        <begin position="97"/>
        <end position="115"/>
    </location>
</feature>
<evidence type="ECO:0000256" key="3">
    <source>
        <dbReference type="ARBA" id="ARBA00022475"/>
    </source>
</evidence>
<evidence type="ECO:0000256" key="6">
    <source>
        <dbReference type="ARBA" id="ARBA00023136"/>
    </source>
</evidence>
<feature type="transmembrane region" description="Helical" evidence="7">
    <location>
        <begin position="264"/>
        <end position="287"/>
    </location>
</feature>
<proteinExistence type="inferred from homology"/>
<dbReference type="AlphaFoldDB" id="A0A9X1B3B9"/>
<keyword evidence="9" id="KW-1185">Reference proteome</keyword>
<evidence type="ECO:0000256" key="4">
    <source>
        <dbReference type="ARBA" id="ARBA00022692"/>
    </source>
</evidence>
<protein>
    <recommendedName>
        <fullName evidence="10">Oligosaccharide flippase family protein</fullName>
    </recommendedName>
</protein>
<keyword evidence="5 7" id="KW-1133">Transmembrane helix</keyword>
<feature type="transmembrane region" description="Helical" evidence="7">
    <location>
        <begin position="65"/>
        <end position="85"/>
    </location>
</feature>
<dbReference type="PANTHER" id="PTHR30250:SF10">
    <property type="entry name" value="LIPOPOLYSACCHARIDE BIOSYNTHESIS PROTEIN WZXC"/>
    <property type="match status" value="1"/>
</dbReference>
<evidence type="ECO:0000256" key="1">
    <source>
        <dbReference type="ARBA" id="ARBA00004651"/>
    </source>
</evidence>
<feature type="transmembrane region" description="Helical" evidence="7">
    <location>
        <begin position="363"/>
        <end position="382"/>
    </location>
</feature>
<reference evidence="8 9" key="1">
    <citation type="journal article" date="2020" name="Microorganisms">
        <title>Osmotic Adaptation and Compatible Solute Biosynthesis of Phototrophic Bacteria as Revealed from Genome Analyses.</title>
        <authorList>
            <person name="Imhoff J.F."/>
            <person name="Rahn T."/>
            <person name="Kunzel S."/>
            <person name="Keller A."/>
            <person name="Neulinger S.C."/>
        </authorList>
    </citation>
    <scope>NUCLEOTIDE SEQUENCE [LARGE SCALE GENOMIC DNA]</scope>
    <source>
        <strain evidence="8 9">DSM 25653</strain>
    </source>
</reference>
<dbReference type="InterPro" id="IPR050833">
    <property type="entry name" value="Poly_Biosynth_Transport"/>
</dbReference>
<dbReference type="Pfam" id="PF13440">
    <property type="entry name" value="Polysacc_synt_3"/>
    <property type="match status" value="1"/>
</dbReference>
<evidence type="ECO:0000313" key="8">
    <source>
        <dbReference type="EMBL" id="MBK1617432.1"/>
    </source>
</evidence>
<name>A0A9X1B3B9_9GAMM</name>
<gene>
    <name evidence="8" type="ORF">CKO42_02960</name>
</gene>
<keyword evidence="4 7" id="KW-0812">Transmembrane</keyword>